<evidence type="ECO:0000259" key="3">
    <source>
        <dbReference type="Pfam" id="PF22928"/>
    </source>
</evidence>
<dbReference type="InterPro" id="IPR022145">
    <property type="entry name" value="INTS1_RPB2-bd"/>
</dbReference>
<evidence type="ECO:0000313" key="5">
    <source>
        <dbReference type="EMBL" id="PRP77927.1"/>
    </source>
</evidence>
<dbReference type="InterPro" id="IPR038902">
    <property type="entry name" value="INTS1"/>
</dbReference>
<gene>
    <name evidence="5" type="ORF">PROFUN_08461</name>
</gene>
<feature type="domain" description="Integrator complex subunit 1 RPB2-binding" evidence="2">
    <location>
        <begin position="302"/>
        <end position="428"/>
    </location>
</feature>
<reference evidence="5 6" key="1">
    <citation type="journal article" date="2018" name="Genome Biol. Evol.">
        <title>Multiple Roots of Fruiting Body Formation in Amoebozoa.</title>
        <authorList>
            <person name="Hillmann F."/>
            <person name="Forbes G."/>
            <person name="Novohradska S."/>
            <person name="Ferling I."/>
            <person name="Riege K."/>
            <person name="Groth M."/>
            <person name="Westermann M."/>
            <person name="Marz M."/>
            <person name="Spaller T."/>
            <person name="Winckler T."/>
            <person name="Schaap P."/>
            <person name="Glockner G."/>
        </authorList>
    </citation>
    <scope>NUCLEOTIDE SEQUENCE [LARGE SCALE GENOMIC DNA]</scope>
    <source>
        <strain evidence="5 6">Jena</strain>
    </source>
</reference>
<dbReference type="PANTHER" id="PTHR21224">
    <property type="entry name" value="INTEGRATOR COMPLEX SUBUNIT 1"/>
    <property type="match status" value="1"/>
</dbReference>
<dbReference type="STRING" id="1890364.A0A2P6N1U8"/>
<evidence type="ECO:0000313" key="6">
    <source>
        <dbReference type="Proteomes" id="UP000241769"/>
    </source>
</evidence>
<feature type="region of interest" description="Disordered" evidence="1">
    <location>
        <begin position="1"/>
        <end position="73"/>
    </location>
</feature>
<dbReference type="OrthoDB" id="19938at2759"/>
<dbReference type="Pfam" id="PF22929">
    <property type="entry name" value="INTS1_INTS2-bd"/>
    <property type="match status" value="1"/>
</dbReference>
<dbReference type="InterPro" id="IPR053966">
    <property type="entry name" value="INTS1_INTS2-bd"/>
</dbReference>
<keyword evidence="6" id="KW-1185">Reference proteome</keyword>
<evidence type="ECO:0000259" key="4">
    <source>
        <dbReference type="Pfam" id="PF22929"/>
    </source>
</evidence>
<dbReference type="InterPro" id="IPR053965">
    <property type="entry name" value="INTS1_R4"/>
</dbReference>
<dbReference type="PANTHER" id="PTHR21224:SF1">
    <property type="entry name" value="INTEGRATOR COMPLEX SUBUNIT 1"/>
    <property type="match status" value="1"/>
</dbReference>
<protein>
    <submittedName>
        <fullName evidence="5">Integrator complex subunit 1</fullName>
    </submittedName>
</protein>
<feature type="compositionally biased region" description="Low complexity" evidence="1">
    <location>
        <begin position="61"/>
        <end position="72"/>
    </location>
</feature>
<feature type="domain" description="Integrator complex subunit 1 R4" evidence="3">
    <location>
        <begin position="1787"/>
        <end position="1863"/>
    </location>
</feature>
<dbReference type="Proteomes" id="UP000241769">
    <property type="component" value="Unassembled WGS sequence"/>
</dbReference>
<comment type="caution">
    <text evidence="5">The sequence shown here is derived from an EMBL/GenBank/DDBJ whole genome shotgun (WGS) entry which is preliminary data.</text>
</comment>
<dbReference type="InParanoid" id="A0A2P6N1U8"/>
<name>A0A2P6N1U8_9EUKA</name>
<feature type="domain" description="Integrator complex subunit 1 INTS2-binding" evidence="4">
    <location>
        <begin position="901"/>
        <end position="1033"/>
    </location>
</feature>
<dbReference type="Pfam" id="PF12432">
    <property type="entry name" value="INTS1_RP2B-bd"/>
    <property type="match status" value="1"/>
</dbReference>
<dbReference type="EMBL" id="MDYQ01000250">
    <property type="protein sequence ID" value="PRP77927.1"/>
    <property type="molecule type" value="Genomic_DNA"/>
</dbReference>
<accession>A0A2P6N1U8</accession>
<evidence type="ECO:0000259" key="2">
    <source>
        <dbReference type="Pfam" id="PF12432"/>
    </source>
</evidence>
<dbReference type="GO" id="GO:0032039">
    <property type="term" value="C:integrator complex"/>
    <property type="evidence" value="ECO:0007669"/>
    <property type="project" value="InterPro"/>
</dbReference>
<dbReference type="GO" id="GO:0034474">
    <property type="term" value="P:U2 snRNA 3'-end processing"/>
    <property type="evidence" value="ECO:0007669"/>
    <property type="project" value="InterPro"/>
</dbReference>
<proteinExistence type="predicted"/>
<organism evidence="5 6">
    <name type="scientific">Planoprotostelium fungivorum</name>
    <dbReference type="NCBI Taxonomy" id="1890364"/>
    <lineage>
        <taxon>Eukaryota</taxon>
        <taxon>Amoebozoa</taxon>
        <taxon>Evosea</taxon>
        <taxon>Variosea</taxon>
        <taxon>Cavosteliida</taxon>
        <taxon>Cavosteliaceae</taxon>
        <taxon>Planoprotostelium</taxon>
    </lineage>
</organism>
<dbReference type="Pfam" id="PF22928">
    <property type="entry name" value="INTS1_R4"/>
    <property type="match status" value="1"/>
</dbReference>
<sequence>MNNGAPEGSSLKKPPVKRSASNSGVPALENLVALGGNRRPKPQNRSQIPPLDNVKYERPGLTSSTDELSSSTGVPFDLNSSNASFHKMSALDEVNAAIEEYSKSSSRHHLLRILHKYLVMTRTSNTANNIDIDPQQQYPAALFYMCKKCPNFFSDPETVNSLLDFIRETTKIQNQIARRNNMTIITIIHLFLYSHKDLNEWPPEFIKLWVEDAMTDRIWVDDESVRDFVQNLMTAFPIVREKNHKHQHGIKQEMMEEGEQENEEEWLASLNQAHQHVETLNRYQNERSRAMAKNFVTEYIRQNSAPNNNLLRVLNVAVSYREPRREAAEHIEEWLNSTLLMKPAKQLLTSIAHHTRDSTPEDYQTMMNVLKLKAKSLLASFHTQVILQVLRNNPDYPIMALRYLVQSEIIAGKPINARLISAIFKMLPGSPDEQISHMFLELSNESPTVAKPAFRKMLRSLNQSDVNYGNMVKGLMKEERPSHVLNLVDMICYIQISAMPSPPSNTDHNPTTNEHTNTMHFRQSISIIQTECAKWFVEKIGPLFLSGSLTVQVYSTMLRKILMLDSPSSYFSADSSNDPEKAAFVRYFSCVPVTQQLLQSIIVMNKLSFPLSGSEALDIMESVVKRAVHCTEHPVHITSDSMLVEGIIQLSVYPSNPSIQEDTMCVSRYCVSSWFWQGIRILLLLSCLSPSTVGSVLWSWPSTREIMKMMISRVWCYPPFHLSPLQENSILPPDMKKRELQEEDLLTLENINRQRGQWGCAVAEDVKQMHINTSDMFPLEDHPITRPSVEVVERVRELEGEYKLGHMLCASRNPNFLLNVISACVEEKREDTQRESSVDNLKWLPHIIQQDPDILQVLPITSLSQLFVVYVTREGEREEKKKILSILCHHVRQQGRSAFDIIQYLLSGMNSSRTEERRRHKKALYILLTCQSIGDEGRIDRLLDEKDYSTDGWLNLFHENLKGEKISELLVSHVRESLFKETDMDSLSSYLLYLHSLSSNTSQSIDLALDTCKLLIDRHLFMERLMRDEKSRTTIRHIIIRAVESCGQTNIDVKDSVQIQVNGGRESAILPERLWNGLLQLLSLLPAGEAEDTSMARFFFSSGSRLSLVRSNGQAMPITLSSHQRDKVGSMGGKIREGLVRSMDDDSLYHLMMQDTFDLLVASDLLREMDERNRPPPLRSSIRRTIVDNIRLYIDLGDDTMRDMQVDEKREEKKRDEITRLLWSSLDTNSQDGGHMIEDMQENRGGEKSLLPLMLAEDIATRAGVKTSTREKRGDHPLVRLYMEKSGSGRHIQDDDKEAMDLLKSVDNTKDNRNKMRETIEKMMKTKRGRIEDALGLLIQRYVTDHDVRGAVQWIERLFSLTDGREDGILLDWYVHLTPHLDRSKVIRWMFHEREGRMRERTPLIVSTLLDSSSWKNLRICAEELLKEGQDVNEDVALGFISSYENHPRSWLGYVHPSDDVHVDTISSRTFGTASPVVEDLGPVLPLSEEMSIRMIEWLFSGRHSRGKMEDKMHELLLLIQKNHSVEQLFVYLCHQVKKGGGERYRDMMVHIYNHSSPSLARELESKPDAPRIIVDAIVDRLEDIERTSLFFSSHVLWQRLVDLTRTIPQLVATRLDSIFTMLRKRSSYTIEQLTETQYHQMLQLGTKLIDMMRPNSFQHPLFLPFLSQLVDQCHKIDKVEERLIELITASLRLVHHSILYGPTFSASSFASSADVPNLMLLPKIIENILQLYPQLQTVISSMNMLQVQAHQRTSANALLTASREQLYHIKRQIEYDHTESVSIRPVTACLGDIDTASQIDPSVISFFHLQILSLMASPRSELRNTAYQLTLREEDKRDIVSSFFELLNHPEEAVRYDALLRMDHFHRAYYVTHRCTESATIDRQPLSRER</sequence>
<evidence type="ECO:0000256" key="1">
    <source>
        <dbReference type="SAM" id="MobiDB-lite"/>
    </source>
</evidence>